<dbReference type="SUPFAM" id="SSF56112">
    <property type="entry name" value="Protein kinase-like (PK-like)"/>
    <property type="match status" value="1"/>
</dbReference>
<accession>A0A445G2D2</accession>
<dbReference type="Gene3D" id="3.30.200.20">
    <property type="entry name" value="Phosphorylase Kinase, domain 1"/>
    <property type="match status" value="1"/>
</dbReference>
<keyword evidence="5" id="KW-0675">Receptor</keyword>
<organism evidence="5 6">
    <name type="scientific">Glycine soja</name>
    <name type="common">Wild soybean</name>
    <dbReference type="NCBI Taxonomy" id="3848"/>
    <lineage>
        <taxon>Eukaryota</taxon>
        <taxon>Viridiplantae</taxon>
        <taxon>Streptophyta</taxon>
        <taxon>Embryophyta</taxon>
        <taxon>Tracheophyta</taxon>
        <taxon>Spermatophyta</taxon>
        <taxon>Magnoliopsida</taxon>
        <taxon>eudicotyledons</taxon>
        <taxon>Gunneridae</taxon>
        <taxon>Pentapetalae</taxon>
        <taxon>rosids</taxon>
        <taxon>fabids</taxon>
        <taxon>Fabales</taxon>
        <taxon>Fabaceae</taxon>
        <taxon>Papilionoideae</taxon>
        <taxon>50 kb inversion clade</taxon>
        <taxon>NPAAA clade</taxon>
        <taxon>indigoferoid/millettioid clade</taxon>
        <taxon>Phaseoleae</taxon>
        <taxon>Glycine</taxon>
        <taxon>Glycine subgen. Soja</taxon>
    </lineage>
</organism>
<dbReference type="PANTHER" id="PTHR47989">
    <property type="entry name" value="OS01G0750732 PROTEIN"/>
    <property type="match status" value="1"/>
</dbReference>
<keyword evidence="3" id="KW-0067">ATP-binding</keyword>
<keyword evidence="2" id="KW-0547">Nucleotide-binding</keyword>
<dbReference type="EMBL" id="QZWG01000017">
    <property type="protein sequence ID" value="RZB55393.1"/>
    <property type="molecule type" value="Genomic_DNA"/>
</dbReference>
<gene>
    <name evidence="5" type="ORF">D0Y65_044964</name>
</gene>
<dbReference type="Pfam" id="PF07714">
    <property type="entry name" value="PK_Tyr_Ser-Thr"/>
    <property type="match status" value="1"/>
</dbReference>
<dbReference type="InterPro" id="IPR011009">
    <property type="entry name" value="Kinase-like_dom_sf"/>
</dbReference>
<dbReference type="PANTHER" id="PTHR47989:SF9">
    <property type="entry name" value="PROTEIN KINASE SUPERFAMILY PROTEIN"/>
    <property type="match status" value="1"/>
</dbReference>
<evidence type="ECO:0000256" key="2">
    <source>
        <dbReference type="ARBA" id="ARBA00022741"/>
    </source>
</evidence>
<keyword evidence="1" id="KW-0723">Serine/threonine-protein kinase</keyword>
<evidence type="ECO:0000313" key="5">
    <source>
        <dbReference type="EMBL" id="RZB55393.1"/>
    </source>
</evidence>
<dbReference type="Proteomes" id="UP000289340">
    <property type="component" value="Chromosome 17"/>
</dbReference>
<proteinExistence type="predicted"/>
<dbReference type="AlphaFoldDB" id="A0A445G2D2"/>
<feature type="domain" description="Protein kinase" evidence="4">
    <location>
        <begin position="34"/>
        <end position="200"/>
    </location>
</feature>
<dbReference type="InterPro" id="IPR001245">
    <property type="entry name" value="Ser-Thr/Tyr_kinase_cat_dom"/>
</dbReference>
<dbReference type="GO" id="GO:0005524">
    <property type="term" value="F:ATP binding"/>
    <property type="evidence" value="ECO:0007669"/>
    <property type="project" value="UniProtKB-KW"/>
</dbReference>
<dbReference type="InterPro" id="IPR020635">
    <property type="entry name" value="Tyr_kinase_cat_dom"/>
</dbReference>
<dbReference type="InterPro" id="IPR000719">
    <property type="entry name" value="Prot_kinase_dom"/>
</dbReference>
<dbReference type="SMART" id="SM00219">
    <property type="entry name" value="TyrKc"/>
    <property type="match status" value="1"/>
</dbReference>
<evidence type="ECO:0000256" key="3">
    <source>
        <dbReference type="ARBA" id="ARBA00022840"/>
    </source>
</evidence>
<dbReference type="GO" id="GO:0004674">
    <property type="term" value="F:protein serine/threonine kinase activity"/>
    <property type="evidence" value="ECO:0007669"/>
    <property type="project" value="UniProtKB-KW"/>
</dbReference>
<keyword evidence="5" id="KW-0808">Transferase</keyword>
<reference evidence="5 6" key="1">
    <citation type="submission" date="2018-09" db="EMBL/GenBank/DDBJ databases">
        <title>A high-quality reference genome of wild soybean provides a powerful tool to mine soybean genomes.</title>
        <authorList>
            <person name="Xie M."/>
            <person name="Chung C.Y.L."/>
            <person name="Li M.-W."/>
            <person name="Wong F.-L."/>
            <person name="Chan T.-F."/>
            <person name="Lam H.-M."/>
        </authorList>
    </citation>
    <scope>NUCLEOTIDE SEQUENCE [LARGE SCALE GENOMIC DNA]</scope>
    <source>
        <strain evidence="6">cv. W05</strain>
        <tissue evidence="5">Hypocotyl of etiolated seedlings</tissue>
    </source>
</reference>
<sequence>MNFIGTAGSFRGAGTGSVSTLNGTNDIEKATDNFHASRIPGEGVFGLVYSGILEDGMKVAFKVLKREDPHGDHEFLAEVEMLSRLHHRNLVKLIGVDREISPLDWGARMKIALGAAPGLAYLHEDSSPRVIHRDFKSSNILNNRTSDEFESMTISALGQKSKPIIQQDLAESGSYRRNSYSGSLRTGRSRRLWQIIKSLS</sequence>
<protein>
    <submittedName>
        <fullName evidence="5">Receptor-like serine/threonine-protein kinase ALE2</fullName>
    </submittedName>
</protein>
<comment type="caution">
    <text evidence="5">The sequence shown here is derived from an EMBL/GenBank/DDBJ whole genome shotgun (WGS) entry which is preliminary data.</text>
</comment>
<name>A0A445G2D2_GLYSO</name>
<evidence type="ECO:0000259" key="4">
    <source>
        <dbReference type="PROSITE" id="PS50011"/>
    </source>
</evidence>
<keyword evidence="6" id="KW-1185">Reference proteome</keyword>
<dbReference type="PROSITE" id="PS50011">
    <property type="entry name" value="PROTEIN_KINASE_DOM"/>
    <property type="match status" value="1"/>
</dbReference>
<evidence type="ECO:0000313" key="6">
    <source>
        <dbReference type="Proteomes" id="UP000289340"/>
    </source>
</evidence>
<dbReference type="GO" id="GO:0004713">
    <property type="term" value="F:protein tyrosine kinase activity"/>
    <property type="evidence" value="ECO:0007669"/>
    <property type="project" value="InterPro"/>
</dbReference>
<keyword evidence="5" id="KW-0418">Kinase</keyword>
<evidence type="ECO:0000256" key="1">
    <source>
        <dbReference type="ARBA" id="ARBA00022527"/>
    </source>
</evidence>
<dbReference type="Gene3D" id="1.10.510.10">
    <property type="entry name" value="Transferase(Phosphotransferase) domain 1"/>
    <property type="match status" value="1"/>
</dbReference>